<feature type="domain" description="Glycosyltransferase subfamily 4-like N-terminal" evidence="2">
    <location>
        <begin position="15"/>
        <end position="161"/>
    </location>
</feature>
<dbReference type="GO" id="GO:0016757">
    <property type="term" value="F:glycosyltransferase activity"/>
    <property type="evidence" value="ECO:0007669"/>
    <property type="project" value="InterPro"/>
</dbReference>
<feature type="domain" description="Glycosyl transferase family 1" evidence="1">
    <location>
        <begin position="171"/>
        <end position="343"/>
    </location>
</feature>
<evidence type="ECO:0000313" key="4">
    <source>
        <dbReference type="Proteomes" id="UP000709672"/>
    </source>
</evidence>
<dbReference type="CDD" id="cd03801">
    <property type="entry name" value="GT4_PimA-like"/>
    <property type="match status" value="1"/>
</dbReference>
<dbReference type="Gene3D" id="3.40.50.2000">
    <property type="entry name" value="Glycogen Phosphorylase B"/>
    <property type="match status" value="2"/>
</dbReference>
<organism evidence="3 4">
    <name type="scientific">Candidatus Sungiibacteriota bacterium</name>
    <dbReference type="NCBI Taxonomy" id="2750080"/>
    <lineage>
        <taxon>Bacteria</taxon>
        <taxon>Candidatus Sungiibacteriota</taxon>
    </lineage>
</organism>
<reference evidence="3" key="1">
    <citation type="submission" date="2020-07" db="EMBL/GenBank/DDBJ databases">
        <title>Huge and variable diversity of episymbiotic CPR bacteria and DPANN archaea in groundwater ecosystems.</title>
        <authorList>
            <person name="He C.Y."/>
            <person name="Keren R."/>
            <person name="Whittaker M."/>
            <person name="Farag I.F."/>
            <person name="Doudna J."/>
            <person name="Cate J.H.D."/>
            <person name="Banfield J.F."/>
        </authorList>
    </citation>
    <scope>NUCLEOTIDE SEQUENCE</scope>
    <source>
        <strain evidence="3">NC_groundwater_418_Ag_B-0.1um_45_10</strain>
    </source>
</reference>
<accession>A0A932DSC2</accession>
<protein>
    <submittedName>
        <fullName evidence="3">Glycosyltransferase family 4 protein</fullName>
    </submittedName>
</protein>
<evidence type="ECO:0000259" key="2">
    <source>
        <dbReference type="Pfam" id="PF13439"/>
    </source>
</evidence>
<dbReference type="Pfam" id="PF13439">
    <property type="entry name" value="Glyco_transf_4"/>
    <property type="match status" value="1"/>
</dbReference>
<dbReference type="Pfam" id="PF00534">
    <property type="entry name" value="Glycos_transf_1"/>
    <property type="match status" value="1"/>
</dbReference>
<evidence type="ECO:0000313" key="3">
    <source>
        <dbReference type="EMBL" id="MBI2465719.1"/>
    </source>
</evidence>
<gene>
    <name evidence="3" type="ORF">HYV66_00620</name>
</gene>
<dbReference type="InterPro" id="IPR001296">
    <property type="entry name" value="Glyco_trans_1"/>
</dbReference>
<dbReference type="SUPFAM" id="SSF53756">
    <property type="entry name" value="UDP-Glycosyltransferase/glycogen phosphorylase"/>
    <property type="match status" value="1"/>
</dbReference>
<evidence type="ECO:0000259" key="1">
    <source>
        <dbReference type="Pfam" id="PF00534"/>
    </source>
</evidence>
<sequence length="368" mass="40547">MKICYLNHDLKDTTGAGRFCLSLIKEIKNIFSEAEIIVLTSEAGDGLEKPILKNGLLGVVFSLSQIRRIFKECDVIHALDGWPYGFMALLAALGLKKKIIITAIGSGAVAPLYSVWRRPLIKWAYRRASQLTAISHNTKREILKVIPDLKIAVINHGVDYEKFSHFAEASRDKQNSSFKPYILSVGALKPRKGFEYSIKAFAQITQRFPDIKYVIFGADNSKGKKEQARLNQIAGELGIKDRIVFLSQKISDAELAALYKNAELFILMPQDVNKDMEGFGLVFLEAAACGLPVVSAKNTSAEDAVLDGKNGILAPAQDAAAAAAAAVIKILSDQNLKESFSQESLAFAQKMSWQKTASEYAELYRIPK</sequence>
<comment type="caution">
    <text evidence="3">The sequence shown here is derived from an EMBL/GenBank/DDBJ whole genome shotgun (WGS) entry which is preliminary data.</text>
</comment>
<name>A0A932DSC2_9BACT</name>
<dbReference type="InterPro" id="IPR028098">
    <property type="entry name" value="Glyco_trans_4-like_N"/>
</dbReference>
<dbReference type="EMBL" id="JACPHQ010000007">
    <property type="protein sequence ID" value="MBI2465719.1"/>
    <property type="molecule type" value="Genomic_DNA"/>
</dbReference>
<dbReference type="PANTHER" id="PTHR12526">
    <property type="entry name" value="GLYCOSYLTRANSFERASE"/>
    <property type="match status" value="1"/>
</dbReference>
<dbReference type="Proteomes" id="UP000709672">
    <property type="component" value="Unassembled WGS sequence"/>
</dbReference>
<dbReference type="AlphaFoldDB" id="A0A932DSC2"/>
<proteinExistence type="predicted"/>